<dbReference type="Proteomes" id="UP000694044">
    <property type="component" value="Unassembled WGS sequence"/>
</dbReference>
<dbReference type="PANTHER" id="PTHR43722:SF1">
    <property type="entry name" value="PROLINE IMINOPEPTIDASE"/>
    <property type="match status" value="1"/>
</dbReference>
<feature type="domain" description="AB hydrolase-1" evidence="1">
    <location>
        <begin position="122"/>
        <end position="386"/>
    </location>
</feature>
<dbReference type="Pfam" id="PF00561">
    <property type="entry name" value="Abhydrolase_1"/>
    <property type="match status" value="2"/>
</dbReference>
<dbReference type="EMBL" id="JAGDFM010000018">
    <property type="protein sequence ID" value="KAG7391699.1"/>
    <property type="molecule type" value="Genomic_DNA"/>
</dbReference>
<dbReference type="NCBIfam" id="TIGR01249">
    <property type="entry name" value="pro_imino_pep_1"/>
    <property type="match status" value="1"/>
</dbReference>
<dbReference type="AlphaFoldDB" id="A0A8T1WJ20"/>
<evidence type="ECO:0000313" key="3">
    <source>
        <dbReference type="Proteomes" id="UP000694044"/>
    </source>
</evidence>
<evidence type="ECO:0000259" key="1">
    <source>
        <dbReference type="Pfam" id="PF00561"/>
    </source>
</evidence>
<dbReference type="GO" id="GO:0004177">
    <property type="term" value="F:aminopeptidase activity"/>
    <property type="evidence" value="ECO:0007669"/>
    <property type="project" value="UniProtKB-EC"/>
</dbReference>
<organism evidence="2 3">
    <name type="scientific">Phytophthora pseudosyringae</name>
    <dbReference type="NCBI Taxonomy" id="221518"/>
    <lineage>
        <taxon>Eukaryota</taxon>
        <taxon>Sar</taxon>
        <taxon>Stramenopiles</taxon>
        <taxon>Oomycota</taxon>
        <taxon>Peronosporomycetes</taxon>
        <taxon>Peronosporales</taxon>
        <taxon>Peronosporaceae</taxon>
        <taxon>Phytophthora</taxon>
    </lineage>
</organism>
<proteinExistence type="predicted"/>
<sequence>MLKICSKLSSLRRSGGKTLQLLALPTSRNARPRPVNVPTKSERQQTRRAALALSAVALTSLAVSYSTSACSQGEKPTEDAPRYLSSPDEFLYPAIQPFNTGTLQVSPVHDLYYEECGNPYGKPVVMVHGGPGAGCSDSMRRYHDPRVYRIILLDQRGSGRSRPHASLEDNTTWHLVEDMEKLRRHLGIDRWQVFGGSWGSTLSTAYAVTHPARVTELVLRGIFHLRQQEIAFYYQHGSNFIYPDRWEAYRDAIPEEERGDFLMAYHKRLTSDDPKVRIPAALAWTTWEKTTSNLIPPSNAADKSMDEEKFAEAFARIENHYFVNKGFFPTDDFLNENVYKIRHIPTVIVQGRYDVVCPMKTAWDFHKAFPEADFRVVQTAGHSAMEPGIAKELVDATNKFKKLMRRHQDANLVMSVFIQYSSVPHILKSSEGASNPGDPYLLLTMQANAEASLFPFIQPFNTGMLEVSPVHTLYFEECGKPTGKPVVILHGGPGSGCSEDMRCYHDPQCYRIILLDQRGAGRSSPFVSLEDNTTWHLVGTASQAFANRSLAGFGGSWGSTLGIAYAITHPDQVLELIVRGIFLLRKEEIDFTYQHGANFLYPDRWERFRDAIPEQERNDLVAAYHKRLTSGDPAVRVPAAIAWATWERQ</sequence>
<dbReference type="InterPro" id="IPR000073">
    <property type="entry name" value="AB_hydrolase_1"/>
</dbReference>
<feature type="domain" description="AB hydrolase-1" evidence="1">
    <location>
        <begin position="484"/>
        <end position="631"/>
    </location>
</feature>
<reference evidence="2" key="1">
    <citation type="submission" date="2021-02" db="EMBL/GenBank/DDBJ databases">
        <authorList>
            <person name="Palmer J.M."/>
        </authorList>
    </citation>
    <scope>NUCLEOTIDE SEQUENCE</scope>
    <source>
        <strain evidence="2">SCRP734</strain>
    </source>
</reference>
<name>A0A8T1WJ20_9STRA</name>
<gene>
    <name evidence="2" type="ORF">PHYPSEUDO_003773</name>
</gene>
<accession>A0A8T1WJ20</accession>
<keyword evidence="3" id="KW-1185">Reference proteome</keyword>
<dbReference type="OrthoDB" id="10249433at2759"/>
<dbReference type="PANTHER" id="PTHR43722">
    <property type="entry name" value="PROLINE IMINOPEPTIDASE"/>
    <property type="match status" value="1"/>
</dbReference>
<protein>
    <recommendedName>
        <fullName evidence="1">AB hydrolase-1 domain-containing protein</fullName>
    </recommendedName>
</protein>
<evidence type="ECO:0000313" key="2">
    <source>
        <dbReference type="EMBL" id="KAG7391699.1"/>
    </source>
</evidence>
<dbReference type="InterPro" id="IPR005944">
    <property type="entry name" value="Pro_iminopeptidase"/>
</dbReference>
<dbReference type="GO" id="GO:0005737">
    <property type="term" value="C:cytoplasm"/>
    <property type="evidence" value="ECO:0007669"/>
    <property type="project" value="InterPro"/>
</dbReference>
<dbReference type="GO" id="GO:0006508">
    <property type="term" value="P:proteolysis"/>
    <property type="evidence" value="ECO:0007669"/>
    <property type="project" value="InterPro"/>
</dbReference>
<comment type="caution">
    <text evidence="2">The sequence shown here is derived from an EMBL/GenBank/DDBJ whole genome shotgun (WGS) entry which is preliminary data.</text>
</comment>